<organism evidence="1 2">
    <name type="scientific">Peronosclerospora sorghi</name>
    <dbReference type="NCBI Taxonomy" id="230839"/>
    <lineage>
        <taxon>Eukaryota</taxon>
        <taxon>Sar</taxon>
        <taxon>Stramenopiles</taxon>
        <taxon>Oomycota</taxon>
        <taxon>Peronosporomycetes</taxon>
        <taxon>Peronosporales</taxon>
        <taxon>Peronosporaceae</taxon>
        <taxon>Peronosclerospora</taxon>
    </lineage>
</organism>
<comment type="caution">
    <text evidence="1">The sequence shown here is derived from an EMBL/GenBank/DDBJ whole genome shotgun (WGS) entry which is preliminary data.</text>
</comment>
<protein>
    <submittedName>
        <fullName evidence="1">Uncharacterized protein</fullName>
    </submittedName>
</protein>
<sequence>MSENETCPARKAIQSLARHPNHRNELALALDRALYDRRPVQSHVHARDLFRLEVIALLAVGVGVDGASELDTMCLNENHVLVVSEVEGFVDENTSRGQEREDVSVDDTPLIKEEIAFIQRKCDTKQLPCLVKDQEVEIEATTKVLRHK</sequence>
<gene>
    <name evidence="1" type="ORF">PsorP6_008694</name>
</gene>
<evidence type="ECO:0000313" key="2">
    <source>
        <dbReference type="Proteomes" id="UP001163321"/>
    </source>
</evidence>
<accession>A0ACC0VYH2</accession>
<dbReference type="EMBL" id="CM047584">
    <property type="protein sequence ID" value="KAI9911514.1"/>
    <property type="molecule type" value="Genomic_DNA"/>
</dbReference>
<dbReference type="Proteomes" id="UP001163321">
    <property type="component" value="Chromosome 5"/>
</dbReference>
<proteinExistence type="predicted"/>
<reference evidence="1 2" key="1">
    <citation type="journal article" date="2022" name="bioRxiv">
        <title>The genome of the oomycete Peronosclerospora sorghi, a cosmopolitan pathogen of maize and sorghum, is inflated with dispersed pseudogenes.</title>
        <authorList>
            <person name="Fletcher K."/>
            <person name="Martin F."/>
            <person name="Isakeit T."/>
            <person name="Cavanaugh K."/>
            <person name="Magill C."/>
            <person name="Michelmore R."/>
        </authorList>
    </citation>
    <scope>NUCLEOTIDE SEQUENCE [LARGE SCALE GENOMIC DNA]</scope>
    <source>
        <strain evidence="1">P6</strain>
    </source>
</reference>
<name>A0ACC0VYH2_9STRA</name>
<keyword evidence="2" id="KW-1185">Reference proteome</keyword>
<evidence type="ECO:0000313" key="1">
    <source>
        <dbReference type="EMBL" id="KAI9911514.1"/>
    </source>
</evidence>